<name>A0A814HAB0_9BILA</name>
<dbReference type="EMBL" id="CAJNRF010006867">
    <property type="protein sequence ID" value="CAF2085802.1"/>
    <property type="molecule type" value="Genomic_DNA"/>
</dbReference>
<evidence type="ECO:0000313" key="5">
    <source>
        <dbReference type="EMBL" id="CAF2230533.1"/>
    </source>
</evidence>
<organism evidence="2 9">
    <name type="scientific">Rotaria magnacalcarata</name>
    <dbReference type="NCBI Taxonomy" id="392030"/>
    <lineage>
        <taxon>Eukaryota</taxon>
        <taxon>Metazoa</taxon>
        <taxon>Spiralia</taxon>
        <taxon>Gnathifera</taxon>
        <taxon>Rotifera</taxon>
        <taxon>Eurotatoria</taxon>
        <taxon>Bdelloidea</taxon>
        <taxon>Philodinida</taxon>
        <taxon>Philodinidae</taxon>
        <taxon>Rotaria</taxon>
    </lineage>
</organism>
<protein>
    <submittedName>
        <fullName evidence="2">Uncharacterized protein</fullName>
    </submittedName>
</protein>
<dbReference type="EMBL" id="CAJOBH010000299">
    <property type="protein sequence ID" value="CAF3779454.1"/>
    <property type="molecule type" value="Genomic_DNA"/>
</dbReference>
<feature type="region of interest" description="Disordered" evidence="1">
    <location>
        <begin position="303"/>
        <end position="359"/>
    </location>
</feature>
<dbReference type="EMBL" id="CAJOBF010001840">
    <property type="protein sequence ID" value="CAF3988354.1"/>
    <property type="molecule type" value="Genomic_DNA"/>
</dbReference>
<evidence type="ECO:0000313" key="9">
    <source>
        <dbReference type="Proteomes" id="UP000663855"/>
    </source>
</evidence>
<gene>
    <name evidence="6" type="ORF">BYL167_LOCUS1859</name>
    <name evidence="2" type="ORF">CJN711_LOCUS2640</name>
    <name evidence="7" type="ORF">GIL414_LOCUS615</name>
    <name evidence="3" type="ORF">KQP761_LOCUS36</name>
    <name evidence="8" type="ORF">UXM345_LOCUS15456</name>
    <name evidence="4" type="ORF">WKI299_LOCUS17123</name>
    <name evidence="5" type="ORF">XDN619_LOCUS34295</name>
</gene>
<dbReference type="GO" id="GO:0005666">
    <property type="term" value="C:RNA polymerase III complex"/>
    <property type="evidence" value="ECO:0007669"/>
    <property type="project" value="TreeGrafter"/>
</dbReference>
<evidence type="ECO:0000313" key="7">
    <source>
        <dbReference type="EMBL" id="CAF3792299.1"/>
    </source>
</evidence>
<dbReference type="Proteomes" id="UP000663842">
    <property type="component" value="Unassembled WGS sequence"/>
</dbReference>
<sequence length="518" mass="59755">MDDDCLTLVEDINNDEDPLIAEVDVYLTRIFADQLYLFQYPLRSSHLQYANDSTFIGARLKPKTKVVQLDYVLDTESDFHCKDNEASVIQNFTSTTANERINSMDRLTLSSLNTTQGDNYKRFAVGLLTPNGIQLSPLNAIFQLRPDFDSTSSVLVRQAAPIELDEDETESSFHKQSSSNSDDATTDEEANELVTMKFWKPEGRLQRERKLRSYNYFERARNEERWIDFAYYSPNECESIDLRKKWTLMDNDERSRSIIRWRKTISIQDYFQLLIFDKTIIVESPIEKEKPAIESTIATEQKPLVVPPTKPKKKKKIDLDKSSKKPSRKSRSKNVKPTDSTLNSEQTTTTCTPSLPTTIIKQDPETIQNELLSFMKRRFGYRPYFKLSEINIAIKLELISSPPGHPLASGVTEGSILRAVAEIGAIHVNKKWPKNLKQEPVFVNVQMGDKYDVLRRYVAELLEKCDSFQFTELRSRIKQENQTQQFPVHEVKKFVKDHCITRSSRKGVLYCVKGTLVK</sequence>
<dbReference type="Proteomes" id="UP000663887">
    <property type="component" value="Unassembled WGS sequence"/>
</dbReference>
<evidence type="ECO:0000256" key="1">
    <source>
        <dbReference type="SAM" id="MobiDB-lite"/>
    </source>
</evidence>
<dbReference type="PANTHER" id="PTHR12069">
    <property type="entry name" value="DNA-DIRECTED RNA POLYMERASES III 80 KDA POLYPEPTIDE RNA POLYMERASE III SUBUNIT 5"/>
    <property type="match status" value="1"/>
</dbReference>
<comment type="caution">
    <text evidence="2">The sequence shown here is derived from an EMBL/GenBank/DDBJ whole genome shotgun (WGS) entry which is preliminary data.</text>
</comment>
<dbReference type="Proteomes" id="UP000663855">
    <property type="component" value="Unassembled WGS sequence"/>
</dbReference>
<feature type="compositionally biased region" description="Low complexity" evidence="1">
    <location>
        <begin position="347"/>
        <end position="358"/>
    </location>
</feature>
<dbReference type="GO" id="GO:0042797">
    <property type="term" value="P:tRNA transcription by RNA polymerase III"/>
    <property type="evidence" value="ECO:0007669"/>
    <property type="project" value="TreeGrafter"/>
</dbReference>
<dbReference type="Proteomes" id="UP000663834">
    <property type="component" value="Unassembled WGS sequence"/>
</dbReference>
<dbReference type="Proteomes" id="UP000663856">
    <property type="component" value="Unassembled WGS sequence"/>
</dbReference>
<feature type="compositionally biased region" description="Polar residues" evidence="1">
    <location>
        <begin position="335"/>
        <end position="346"/>
    </location>
</feature>
<dbReference type="Proteomes" id="UP000681720">
    <property type="component" value="Unassembled WGS sequence"/>
</dbReference>
<feature type="compositionally biased region" description="Polar residues" evidence="1">
    <location>
        <begin position="174"/>
        <end position="183"/>
    </location>
</feature>
<evidence type="ECO:0000313" key="4">
    <source>
        <dbReference type="EMBL" id="CAF2085802.1"/>
    </source>
</evidence>
<evidence type="ECO:0000313" key="3">
    <source>
        <dbReference type="EMBL" id="CAF1204796.1"/>
    </source>
</evidence>
<feature type="compositionally biased region" description="Basic residues" evidence="1">
    <location>
        <begin position="324"/>
        <end position="334"/>
    </location>
</feature>
<dbReference type="Pfam" id="PF04801">
    <property type="entry name" value="RPC5"/>
    <property type="match status" value="1"/>
</dbReference>
<feature type="region of interest" description="Disordered" evidence="1">
    <location>
        <begin position="165"/>
        <end position="187"/>
    </location>
</feature>
<dbReference type="EMBL" id="CAJNOW010000007">
    <property type="protein sequence ID" value="CAF1204796.1"/>
    <property type="molecule type" value="Genomic_DNA"/>
</dbReference>
<evidence type="ECO:0000313" key="6">
    <source>
        <dbReference type="EMBL" id="CAF3779454.1"/>
    </source>
</evidence>
<dbReference type="InterPro" id="IPR006886">
    <property type="entry name" value="RNA_pol_III_Rpc5"/>
</dbReference>
<reference evidence="2" key="1">
    <citation type="submission" date="2021-02" db="EMBL/GenBank/DDBJ databases">
        <authorList>
            <person name="Nowell W R."/>
        </authorList>
    </citation>
    <scope>NUCLEOTIDE SEQUENCE</scope>
</reference>
<accession>A0A814HAB0</accession>
<evidence type="ECO:0000313" key="8">
    <source>
        <dbReference type="EMBL" id="CAF3988354.1"/>
    </source>
</evidence>
<dbReference type="EMBL" id="CAJNRG010017468">
    <property type="protein sequence ID" value="CAF2230533.1"/>
    <property type="molecule type" value="Genomic_DNA"/>
</dbReference>
<dbReference type="AlphaFoldDB" id="A0A814HAB0"/>
<dbReference type="EMBL" id="CAJNOV010000160">
    <property type="protein sequence ID" value="CAF1007018.1"/>
    <property type="molecule type" value="Genomic_DNA"/>
</dbReference>
<dbReference type="EMBL" id="CAJOBJ010000077">
    <property type="protein sequence ID" value="CAF3792299.1"/>
    <property type="molecule type" value="Genomic_DNA"/>
</dbReference>
<proteinExistence type="predicted"/>
<dbReference type="PANTHER" id="PTHR12069:SF0">
    <property type="entry name" value="DNA-DIRECTED RNA POLYMERASE III SUBUNIT RPC5"/>
    <property type="match status" value="1"/>
</dbReference>
<dbReference type="Proteomes" id="UP000681967">
    <property type="component" value="Unassembled WGS sequence"/>
</dbReference>
<dbReference type="OrthoDB" id="340681at2759"/>
<evidence type="ECO:0000313" key="2">
    <source>
        <dbReference type="EMBL" id="CAF1007018.1"/>
    </source>
</evidence>